<dbReference type="EnsemblMetazoa" id="XM_011674593">
    <property type="protein sequence ID" value="XP_011672895"/>
    <property type="gene ID" value="LOC105442460"/>
</dbReference>
<dbReference type="KEGG" id="spu:105442460"/>
<dbReference type="GO" id="GO:0003677">
    <property type="term" value="F:DNA binding"/>
    <property type="evidence" value="ECO:0007669"/>
    <property type="project" value="InterPro"/>
</dbReference>
<keyword evidence="2" id="KW-1185">Reference proteome</keyword>
<dbReference type="InterPro" id="IPR004122">
    <property type="entry name" value="BAF_prot"/>
</dbReference>
<organism evidence="1 2">
    <name type="scientific">Strongylocentrotus purpuratus</name>
    <name type="common">Purple sea urchin</name>
    <dbReference type="NCBI Taxonomy" id="7668"/>
    <lineage>
        <taxon>Eukaryota</taxon>
        <taxon>Metazoa</taxon>
        <taxon>Echinodermata</taxon>
        <taxon>Eleutherozoa</taxon>
        <taxon>Echinozoa</taxon>
        <taxon>Echinoidea</taxon>
        <taxon>Euechinoidea</taxon>
        <taxon>Echinacea</taxon>
        <taxon>Camarodonta</taxon>
        <taxon>Echinidea</taxon>
        <taxon>Strongylocentrotidae</taxon>
        <taxon>Strongylocentrotus</taxon>
    </lineage>
</organism>
<dbReference type="InParanoid" id="A0A7M7HG24"/>
<evidence type="ECO:0000313" key="2">
    <source>
        <dbReference type="Proteomes" id="UP000007110"/>
    </source>
</evidence>
<dbReference type="SUPFAM" id="SSF47798">
    <property type="entry name" value="Barrier-to-autointegration factor, BAF"/>
    <property type="match status" value="1"/>
</dbReference>
<dbReference type="RefSeq" id="XP_011672895.2">
    <property type="nucleotide sequence ID" value="XM_011674593.2"/>
</dbReference>
<dbReference type="SMART" id="SM01023">
    <property type="entry name" value="BAF"/>
    <property type="match status" value="1"/>
</dbReference>
<dbReference type="OrthoDB" id="7481483at2759"/>
<protein>
    <submittedName>
        <fullName evidence="1">Uncharacterized protein</fullName>
    </submittedName>
</protein>
<accession>A0A7M7HG24</accession>
<dbReference type="AlphaFoldDB" id="A0A7M7HG24"/>
<dbReference type="Pfam" id="PF02961">
    <property type="entry name" value="SAM_BAF"/>
    <property type="match status" value="1"/>
</dbReference>
<proteinExistence type="predicted"/>
<evidence type="ECO:0000313" key="1">
    <source>
        <dbReference type="EnsemblMetazoa" id="XP_011672895"/>
    </source>
</evidence>
<name>A0A7M7HG24_STRPU</name>
<dbReference type="Proteomes" id="UP000007110">
    <property type="component" value="Unassembled WGS sequence"/>
</dbReference>
<dbReference type="Gene3D" id="1.10.150.40">
    <property type="entry name" value="Barrier-to-autointegration factor, BAF"/>
    <property type="match status" value="1"/>
</dbReference>
<dbReference type="GeneID" id="105442460"/>
<dbReference type="OMA" id="WCANYIK"/>
<dbReference type="InterPro" id="IPR036617">
    <property type="entry name" value="BAF_sf"/>
</dbReference>
<reference evidence="1" key="2">
    <citation type="submission" date="2021-01" db="UniProtKB">
        <authorList>
            <consortium name="EnsemblMetazoa"/>
        </authorList>
    </citation>
    <scope>IDENTIFICATION</scope>
</reference>
<reference evidence="2" key="1">
    <citation type="submission" date="2015-02" db="EMBL/GenBank/DDBJ databases">
        <title>Genome sequencing for Strongylocentrotus purpuratus.</title>
        <authorList>
            <person name="Murali S."/>
            <person name="Liu Y."/>
            <person name="Vee V."/>
            <person name="English A."/>
            <person name="Wang M."/>
            <person name="Skinner E."/>
            <person name="Han Y."/>
            <person name="Muzny D.M."/>
            <person name="Worley K.C."/>
            <person name="Gibbs R.A."/>
        </authorList>
    </citation>
    <scope>NUCLEOTIDE SEQUENCE</scope>
</reference>
<sequence>MAMMPMEQGVMEAADYYGHLDRNGTRPARRPTIAVNGHVYGSRNHPSSFVRSMNDPNGPQNLKGIFQTMDKARANQEMLRRRKQKYEAFVVEPMMGRHVIETPGIGAKEAKLLQRHRIGRSTGLREVFLDLGKKGFIEWMCDMGINEANATECSQALHDWCANYIKLPR</sequence>